<organism evidence="1 2">
    <name type="scientific">Choristoneura fumiferana</name>
    <name type="common">Spruce budworm moth</name>
    <name type="synonym">Archips fumiferana</name>
    <dbReference type="NCBI Taxonomy" id="7141"/>
    <lineage>
        <taxon>Eukaryota</taxon>
        <taxon>Metazoa</taxon>
        <taxon>Ecdysozoa</taxon>
        <taxon>Arthropoda</taxon>
        <taxon>Hexapoda</taxon>
        <taxon>Insecta</taxon>
        <taxon>Pterygota</taxon>
        <taxon>Neoptera</taxon>
        <taxon>Endopterygota</taxon>
        <taxon>Lepidoptera</taxon>
        <taxon>Glossata</taxon>
        <taxon>Ditrysia</taxon>
        <taxon>Tortricoidea</taxon>
        <taxon>Tortricidae</taxon>
        <taxon>Tortricinae</taxon>
        <taxon>Choristoneura</taxon>
    </lineage>
</organism>
<dbReference type="EMBL" id="CM046109">
    <property type="protein sequence ID" value="KAI8442108.1"/>
    <property type="molecule type" value="Genomic_DNA"/>
</dbReference>
<evidence type="ECO:0000313" key="2">
    <source>
        <dbReference type="Proteomes" id="UP001064048"/>
    </source>
</evidence>
<evidence type="ECO:0000313" key="1">
    <source>
        <dbReference type="EMBL" id="KAI8442108.1"/>
    </source>
</evidence>
<gene>
    <name evidence="1" type="ORF">MSG28_005734</name>
</gene>
<protein>
    <submittedName>
        <fullName evidence="1">Uncharacterized protein</fullName>
    </submittedName>
</protein>
<reference evidence="1 2" key="1">
    <citation type="journal article" date="2022" name="Genome Biol. Evol.">
        <title>The Spruce Budworm Genome: Reconstructing the Evolutionary History of Antifreeze Proteins.</title>
        <authorList>
            <person name="Beliveau C."/>
            <person name="Gagne P."/>
            <person name="Picq S."/>
            <person name="Vernygora O."/>
            <person name="Keeling C.I."/>
            <person name="Pinkney K."/>
            <person name="Doucet D."/>
            <person name="Wen F."/>
            <person name="Johnston J.S."/>
            <person name="Maaroufi H."/>
            <person name="Boyle B."/>
            <person name="Laroche J."/>
            <person name="Dewar K."/>
            <person name="Juretic N."/>
            <person name="Blackburn G."/>
            <person name="Nisole A."/>
            <person name="Brunet B."/>
            <person name="Brandao M."/>
            <person name="Lumley L."/>
            <person name="Duan J."/>
            <person name="Quan G."/>
            <person name="Lucarotti C.J."/>
            <person name="Roe A.D."/>
            <person name="Sperling F.A.H."/>
            <person name="Levesque R.C."/>
            <person name="Cusson M."/>
        </authorList>
    </citation>
    <scope>NUCLEOTIDE SEQUENCE [LARGE SCALE GENOMIC DNA]</scope>
    <source>
        <strain evidence="1">Glfc:IPQL:Cfum</strain>
    </source>
</reference>
<sequence length="208" mass="23724">MLSYIQNKLSVADDNLLVNVCTSAFSSEEIKKSKSLLFEALSTDQRNVLRKGTGKVKRDIDDILRVLRWADMDTLPVFVARQLEKLPPIDFDHLDCTKLLKDMAKLRSEIEVIKTSYAKDRKDSPKVNAPKQQQQCGKKVVGAKCKNDNVKYTNSPFVMTHTERSMPDLNEQLNGDPMRDLHDPVLTDDYPQTKNNNDDECFISLDFA</sequence>
<accession>A0ACC0L085</accession>
<keyword evidence="2" id="KW-1185">Reference proteome</keyword>
<dbReference type="Proteomes" id="UP001064048">
    <property type="component" value="Chromosome 9"/>
</dbReference>
<comment type="caution">
    <text evidence="1">The sequence shown here is derived from an EMBL/GenBank/DDBJ whole genome shotgun (WGS) entry which is preliminary data.</text>
</comment>
<name>A0ACC0L085_CHOFU</name>
<proteinExistence type="predicted"/>